<dbReference type="Proteomes" id="UP000308600">
    <property type="component" value="Unassembled WGS sequence"/>
</dbReference>
<evidence type="ECO:0000313" key="1">
    <source>
        <dbReference type="EMBL" id="TFK58065.1"/>
    </source>
</evidence>
<accession>A0ACD2ZXA9</accession>
<protein>
    <submittedName>
        <fullName evidence="1">Uncharacterized protein</fullName>
    </submittedName>
</protein>
<sequence length="96" mass="11227">MSQRSDVLNTHTLPSGLCIYLGIVYTNIEDNLRNVRFPTWTWSWSHPLRMTYFLVLVFFSCTWVGGVLRRGWGYLVLNAFCRHSYICGVCCIHYLS</sequence>
<keyword evidence="2" id="KW-1185">Reference proteome</keyword>
<gene>
    <name evidence="1" type="ORF">BDN72DRAFT_142177</name>
</gene>
<organism evidence="1 2">
    <name type="scientific">Pluteus cervinus</name>
    <dbReference type="NCBI Taxonomy" id="181527"/>
    <lineage>
        <taxon>Eukaryota</taxon>
        <taxon>Fungi</taxon>
        <taxon>Dikarya</taxon>
        <taxon>Basidiomycota</taxon>
        <taxon>Agaricomycotina</taxon>
        <taxon>Agaricomycetes</taxon>
        <taxon>Agaricomycetidae</taxon>
        <taxon>Agaricales</taxon>
        <taxon>Pluteineae</taxon>
        <taxon>Pluteaceae</taxon>
        <taxon>Pluteus</taxon>
    </lineage>
</organism>
<dbReference type="EMBL" id="ML209685">
    <property type="protein sequence ID" value="TFK58065.1"/>
    <property type="molecule type" value="Genomic_DNA"/>
</dbReference>
<name>A0ACD2ZXA9_9AGAR</name>
<proteinExistence type="predicted"/>
<reference evidence="1 2" key="1">
    <citation type="journal article" date="2019" name="Nat. Ecol. Evol.">
        <title>Megaphylogeny resolves global patterns of mushroom evolution.</title>
        <authorList>
            <person name="Varga T."/>
            <person name="Krizsan K."/>
            <person name="Foldi C."/>
            <person name="Dima B."/>
            <person name="Sanchez-Garcia M."/>
            <person name="Sanchez-Ramirez S."/>
            <person name="Szollosi G.J."/>
            <person name="Szarkandi J.G."/>
            <person name="Papp V."/>
            <person name="Albert L."/>
            <person name="Andreopoulos W."/>
            <person name="Angelini C."/>
            <person name="Antonin V."/>
            <person name="Barry K.W."/>
            <person name="Bougher N.L."/>
            <person name="Buchanan P."/>
            <person name="Buyck B."/>
            <person name="Bense V."/>
            <person name="Catcheside P."/>
            <person name="Chovatia M."/>
            <person name="Cooper J."/>
            <person name="Damon W."/>
            <person name="Desjardin D."/>
            <person name="Finy P."/>
            <person name="Geml J."/>
            <person name="Haridas S."/>
            <person name="Hughes K."/>
            <person name="Justo A."/>
            <person name="Karasinski D."/>
            <person name="Kautmanova I."/>
            <person name="Kiss B."/>
            <person name="Kocsube S."/>
            <person name="Kotiranta H."/>
            <person name="LaButti K.M."/>
            <person name="Lechner B.E."/>
            <person name="Liimatainen K."/>
            <person name="Lipzen A."/>
            <person name="Lukacs Z."/>
            <person name="Mihaltcheva S."/>
            <person name="Morgado L.N."/>
            <person name="Niskanen T."/>
            <person name="Noordeloos M.E."/>
            <person name="Ohm R.A."/>
            <person name="Ortiz-Santana B."/>
            <person name="Ovrebo C."/>
            <person name="Racz N."/>
            <person name="Riley R."/>
            <person name="Savchenko A."/>
            <person name="Shiryaev A."/>
            <person name="Soop K."/>
            <person name="Spirin V."/>
            <person name="Szebenyi C."/>
            <person name="Tomsovsky M."/>
            <person name="Tulloss R.E."/>
            <person name="Uehling J."/>
            <person name="Grigoriev I.V."/>
            <person name="Vagvolgyi C."/>
            <person name="Papp T."/>
            <person name="Martin F.M."/>
            <person name="Miettinen O."/>
            <person name="Hibbett D.S."/>
            <person name="Nagy L.G."/>
        </authorList>
    </citation>
    <scope>NUCLEOTIDE SEQUENCE [LARGE SCALE GENOMIC DNA]</scope>
    <source>
        <strain evidence="1 2">NL-1719</strain>
    </source>
</reference>
<evidence type="ECO:0000313" key="2">
    <source>
        <dbReference type="Proteomes" id="UP000308600"/>
    </source>
</evidence>